<dbReference type="Proteomes" id="UP000563094">
    <property type="component" value="Unassembled WGS sequence"/>
</dbReference>
<protein>
    <submittedName>
        <fullName evidence="3">Phosphatidylglycerophosphatase B</fullName>
        <ecNumber evidence="3">3.1.3.27</ecNumber>
        <ecNumber evidence="3">3.1.3.4</ecNumber>
        <ecNumber evidence="3">3.1.3.81</ecNumber>
        <ecNumber evidence="3">3.6.1.27</ecNumber>
    </submittedName>
</protein>
<feature type="transmembrane region" description="Helical" evidence="1">
    <location>
        <begin position="182"/>
        <end position="198"/>
    </location>
</feature>
<organism evidence="3 4">
    <name type="scientific">Rufibacter quisquiliarum</name>
    <dbReference type="NCBI Taxonomy" id="1549639"/>
    <lineage>
        <taxon>Bacteria</taxon>
        <taxon>Pseudomonadati</taxon>
        <taxon>Bacteroidota</taxon>
        <taxon>Cytophagia</taxon>
        <taxon>Cytophagales</taxon>
        <taxon>Hymenobacteraceae</taxon>
        <taxon>Rufibacter</taxon>
    </lineage>
</organism>
<dbReference type="EMBL" id="JACJIQ010000003">
    <property type="protein sequence ID" value="MBA9076318.1"/>
    <property type="molecule type" value="Genomic_DNA"/>
</dbReference>
<dbReference type="EC" id="3.1.3.4" evidence="3"/>
<name>A0A839GPE3_9BACT</name>
<comment type="caution">
    <text evidence="3">The sequence shown here is derived from an EMBL/GenBank/DDBJ whole genome shotgun (WGS) entry which is preliminary data.</text>
</comment>
<sequence>MRKHLSQNKFALLLTAGSWLLLVLGVWLLPVAFSGYLQEDRDTLFWYVLSQTGGVYGTPVLGILLCLLAARQQRGLKLQAQSFTVAFLFLLFTLGSMALLNEYVIKPLAEVPRPSHQFLLGGKGQEASLLDTFYLQSAEARRLYLAKYLRNNPEKYRQISPLVLEHWVSEAGYSFPSGHSQNAFLLGSMLTMWLGLQLPRRHRPWLVLPMLWAVLVCMSRVALGVHSELDVTLGSATGMLLAYLFSLSGVLKKAFRVTTHPEGERL</sequence>
<feature type="transmembrane region" description="Helical" evidence="1">
    <location>
        <begin position="82"/>
        <end position="100"/>
    </location>
</feature>
<keyword evidence="1" id="KW-0472">Membrane</keyword>
<keyword evidence="1" id="KW-1133">Transmembrane helix</keyword>
<dbReference type="CDD" id="cd01610">
    <property type="entry name" value="PAP2_like"/>
    <property type="match status" value="1"/>
</dbReference>
<dbReference type="EC" id="3.1.3.27" evidence="3"/>
<dbReference type="GO" id="GO:0050380">
    <property type="term" value="F:undecaprenyl-diphosphatase activity"/>
    <property type="evidence" value="ECO:0007669"/>
    <property type="project" value="UniProtKB-EC"/>
</dbReference>
<feature type="transmembrane region" description="Helical" evidence="1">
    <location>
        <begin position="205"/>
        <end position="225"/>
    </location>
</feature>
<evidence type="ECO:0000256" key="1">
    <source>
        <dbReference type="SAM" id="Phobius"/>
    </source>
</evidence>
<feature type="transmembrane region" description="Helical" evidence="1">
    <location>
        <begin position="231"/>
        <end position="251"/>
    </location>
</feature>
<dbReference type="InterPro" id="IPR000326">
    <property type="entry name" value="PAP2/HPO"/>
</dbReference>
<dbReference type="InterPro" id="IPR036938">
    <property type="entry name" value="PAP2/HPO_sf"/>
</dbReference>
<keyword evidence="1" id="KW-0812">Transmembrane</keyword>
<evidence type="ECO:0000313" key="4">
    <source>
        <dbReference type="Proteomes" id="UP000563094"/>
    </source>
</evidence>
<evidence type="ECO:0000313" key="3">
    <source>
        <dbReference type="EMBL" id="MBA9076318.1"/>
    </source>
</evidence>
<keyword evidence="4" id="KW-1185">Reference proteome</keyword>
<dbReference type="GO" id="GO:0008195">
    <property type="term" value="F:phosphatidate phosphatase activity"/>
    <property type="evidence" value="ECO:0007669"/>
    <property type="project" value="UniProtKB-EC"/>
</dbReference>
<feature type="domain" description="Phosphatidic acid phosphatase type 2/haloperoxidase" evidence="2">
    <location>
        <begin position="87"/>
        <end position="246"/>
    </location>
</feature>
<accession>A0A839GPE3</accession>
<dbReference type="EC" id="3.6.1.27" evidence="3"/>
<gene>
    <name evidence="3" type="ORF">FHS90_001022</name>
</gene>
<dbReference type="SMART" id="SM00014">
    <property type="entry name" value="acidPPc"/>
    <property type="match status" value="1"/>
</dbReference>
<proteinExistence type="predicted"/>
<dbReference type="Pfam" id="PF01569">
    <property type="entry name" value="PAP2"/>
    <property type="match status" value="1"/>
</dbReference>
<dbReference type="Gene3D" id="1.20.144.10">
    <property type="entry name" value="Phosphatidic acid phosphatase type 2/haloperoxidase"/>
    <property type="match status" value="1"/>
</dbReference>
<dbReference type="AlphaFoldDB" id="A0A839GPE3"/>
<dbReference type="PANTHER" id="PTHR14969">
    <property type="entry name" value="SPHINGOSINE-1-PHOSPHATE PHOSPHOHYDROLASE"/>
    <property type="match status" value="1"/>
</dbReference>
<dbReference type="GO" id="GO:0008962">
    <property type="term" value="F:phosphatidylglycerophosphatase activity"/>
    <property type="evidence" value="ECO:0007669"/>
    <property type="project" value="UniProtKB-EC"/>
</dbReference>
<dbReference type="SUPFAM" id="SSF48317">
    <property type="entry name" value="Acid phosphatase/Vanadium-dependent haloperoxidase"/>
    <property type="match status" value="1"/>
</dbReference>
<dbReference type="PANTHER" id="PTHR14969:SF13">
    <property type="entry name" value="AT30094P"/>
    <property type="match status" value="1"/>
</dbReference>
<evidence type="ECO:0000259" key="2">
    <source>
        <dbReference type="SMART" id="SM00014"/>
    </source>
</evidence>
<feature type="transmembrane region" description="Helical" evidence="1">
    <location>
        <begin position="44"/>
        <end position="70"/>
    </location>
</feature>
<keyword evidence="3" id="KW-0378">Hydrolase</keyword>
<reference evidence="3 4" key="1">
    <citation type="submission" date="2020-08" db="EMBL/GenBank/DDBJ databases">
        <title>Genomic Encyclopedia of Type Strains, Phase IV (KMG-IV): sequencing the most valuable type-strain genomes for metagenomic binning, comparative biology and taxonomic classification.</title>
        <authorList>
            <person name="Goeker M."/>
        </authorList>
    </citation>
    <scope>NUCLEOTIDE SEQUENCE [LARGE SCALE GENOMIC DNA]</scope>
    <source>
        <strain evidence="3 4">DSM 29854</strain>
    </source>
</reference>
<dbReference type="EC" id="3.1.3.81" evidence="3"/>
<dbReference type="RefSeq" id="WP_066837490.1">
    <property type="nucleotide sequence ID" value="NZ_JACJIQ010000003.1"/>
</dbReference>